<dbReference type="Proteomes" id="UP000323521">
    <property type="component" value="Chromosome"/>
</dbReference>
<dbReference type="InterPro" id="IPR003385">
    <property type="entry name" value="Glyco_hydro_77"/>
</dbReference>
<evidence type="ECO:0000313" key="11">
    <source>
        <dbReference type="EMBL" id="ATW28216.1"/>
    </source>
</evidence>
<evidence type="ECO:0000256" key="3">
    <source>
        <dbReference type="ARBA" id="ARBA00012560"/>
    </source>
</evidence>
<dbReference type="PANTHER" id="PTHR32438">
    <property type="entry name" value="4-ALPHA-GLUCANOTRANSFERASE DPE1, CHLOROPLASTIC/AMYLOPLASTIC"/>
    <property type="match status" value="1"/>
</dbReference>
<dbReference type="NCBIfam" id="NF011080">
    <property type="entry name" value="PRK14508.1-3"/>
    <property type="match status" value="1"/>
</dbReference>
<dbReference type="GO" id="GO:0004134">
    <property type="term" value="F:4-alpha-glucanotransferase activity"/>
    <property type="evidence" value="ECO:0007669"/>
    <property type="project" value="UniProtKB-EC"/>
</dbReference>
<evidence type="ECO:0000256" key="1">
    <source>
        <dbReference type="ARBA" id="ARBA00000439"/>
    </source>
</evidence>
<dbReference type="PANTHER" id="PTHR32438:SF5">
    <property type="entry name" value="4-ALPHA-GLUCANOTRANSFERASE DPE1, CHLOROPLASTIC_AMYLOPLASTIC"/>
    <property type="match status" value="1"/>
</dbReference>
<dbReference type="RefSeq" id="WP_148137627.1">
    <property type="nucleotide sequence ID" value="NZ_CP017634.1"/>
</dbReference>
<keyword evidence="6 10" id="KW-0808">Transferase</keyword>
<evidence type="ECO:0000256" key="8">
    <source>
        <dbReference type="ARBA" id="ARBA00031423"/>
    </source>
</evidence>
<dbReference type="Gene3D" id="3.20.20.80">
    <property type="entry name" value="Glycosidases"/>
    <property type="match status" value="1"/>
</dbReference>
<dbReference type="OrthoDB" id="9811841at2"/>
<keyword evidence="12" id="KW-1185">Reference proteome</keyword>
<comment type="catalytic activity">
    <reaction evidence="1 10">
        <text>Transfers a segment of a (1-&gt;4)-alpha-D-glucan to a new position in an acceptor, which may be glucose or a (1-&gt;4)-alpha-D-glucan.</text>
        <dbReference type="EC" id="2.4.1.25"/>
    </reaction>
</comment>
<evidence type="ECO:0000256" key="6">
    <source>
        <dbReference type="ARBA" id="ARBA00022679"/>
    </source>
</evidence>
<dbReference type="EMBL" id="CP017634">
    <property type="protein sequence ID" value="ATW28216.1"/>
    <property type="molecule type" value="Genomic_DNA"/>
</dbReference>
<dbReference type="EC" id="2.4.1.25" evidence="3 10"/>
<dbReference type="Pfam" id="PF02446">
    <property type="entry name" value="Glyco_hydro_77"/>
    <property type="match status" value="1"/>
</dbReference>
<gene>
    <name evidence="11" type="ORF">DCMF_28750</name>
</gene>
<evidence type="ECO:0000256" key="4">
    <source>
        <dbReference type="ARBA" id="ARBA00020295"/>
    </source>
</evidence>
<dbReference type="KEGG" id="fwa:DCMF_28750"/>
<dbReference type="GO" id="GO:0005975">
    <property type="term" value="P:carbohydrate metabolic process"/>
    <property type="evidence" value="ECO:0007669"/>
    <property type="project" value="InterPro"/>
</dbReference>
<keyword evidence="7 10" id="KW-0119">Carbohydrate metabolism</keyword>
<evidence type="ECO:0000256" key="5">
    <source>
        <dbReference type="ARBA" id="ARBA00022676"/>
    </source>
</evidence>
<dbReference type="InterPro" id="IPR017853">
    <property type="entry name" value="GH"/>
</dbReference>
<protein>
    <recommendedName>
        <fullName evidence="4 10">4-alpha-glucanotransferase</fullName>
        <ecNumber evidence="3 10">2.4.1.25</ecNumber>
    </recommendedName>
    <alternativeName>
        <fullName evidence="8 10">Amylomaltase</fullName>
    </alternativeName>
    <alternativeName>
        <fullName evidence="9 10">Disproportionating enzyme</fullName>
    </alternativeName>
</protein>
<dbReference type="AlphaFoldDB" id="A0A3G1L098"/>
<proteinExistence type="inferred from homology"/>
<evidence type="ECO:0000313" key="12">
    <source>
        <dbReference type="Proteomes" id="UP000323521"/>
    </source>
</evidence>
<evidence type="ECO:0000256" key="9">
    <source>
        <dbReference type="ARBA" id="ARBA00031501"/>
    </source>
</evidence>
<organism evidence="11 12">
    <name type="scientific">Formimonas warabiya</name>
    <dbReference type="NCBI Taxonomy" id="1761012"/>
    <lineage>
        <taxon>Bacteria</taxon>
        <taxon>Bacillati</taxon>
        <taxon>Bacillota</taxon>
        <taxon>Clostridia</taxon>
        <taxon>Eubacteriales</taxon>
        <taxon>Peptococcaceae</taxon>
        <taxon>Candidatus Formimonas</taxon>
    </lineage>
</organism>
<sequence length="499" mass="57901">MKLNRDSGILLHVTSLPSLYGMGDLGEEAYRFVDFLARSHQGLWQVLPLNPPDVGESPYQCFSAFAGNPLMIGLDLLMKSGLLEERDLVPIPLFTQERVNFDAGRVYKEKLLHKAYQRFQNRQEQDDYLFFLEKNAYWLPDFVLFMALKKHFHGKPWYRWEETAARRERRTLESYTQILHEEMGYQKFLQFVFFRQWSELKKYAADKGIRIMGDLPIFVSADSSDVWSHQELFQLDEKGLPLKVAGVPPDYFSRTGQWWGNPHYRWDQMKGDHYRWWRERFTTLLGLVDLVRIDHFRGFEASWEIPAGEGTAVKGTWVKGPGEEFFAALEKYLGPLPAIAEDLGYITPGVIALKEKFGYPGMRVLQFAFQSGTTEAFSPRGYDQSCVVYTGTHDNDTAWGWFQNILKKEPKAAALLKKYLGLSRYARPSEVCWTLMEFAFSTRAALAVVPLQDVLCLGSDARMNFPGTAQGNWQWRFLKKDLTGEIEKKLRELTFLYNR</sequence>
<accession>A0A3G1L098</accession>
<name>A0A3G1L098_FORW1</name>
<comment type="similarity">
    <text evidence="2 10">Belongs to the disproportionating enzyme family.</text>
</comment>
<evidence type="ECO:0000256" key="2">
    <source>
        <dbReference type="ARBA" id="ARBA00005684"/>
    </source>
</evidence>
<dbReference type="SUPFAM" id="SSF51445">
    <property type="entry name" value="(Trans)glycosidases"/>
    <property type="match status" value="1"/>
</dbReference>
<reference evidence="11 12" key="1">
    <citation type="submission" date="2016-10" db="EMBL/GenBank/DDBJ databases">
        <title>Complete Genome Sequence of Peptococcaceae strain DCMF.</title>
        <authorList>
            <person name="Edwards R.J."/>
            <person name="Holland S.I."/>
            <person name="Deshpande N.P."/>
            <person name="Wong Y.K."/>
            <person name="Ertan H."/>
            <person name="Manefield M."/>
            <person name="Russell T.L."/>
            <person name="Lee M.J."/>
        </authorList>
    </citation>
    <scope>NUCLEOTIDE SEQUENCE [LARGE SCALE GENOMIC DNA]</scope>
    <source>
        <strain evidence="11 12">DCMF</strain>
    </source>
</reference>
<evidence type="ECO:0000256" key="7">
    <source>
        <dbReference type="ARBA" id="ARBA00023277"/>
    </source>
</evidence>
<keyword evidence="5 10" id="KW-0328">Glycosyltransferase</keyword>
<evidence type="ECO:0000256" key="10">
    <source>
        <dbReference type="RuleBase" id="RU361207"/>
    </source>
</evidence>
<dbReference type="NCBIfam" id="TIGR00217">
    <property type="entry name" value="malQ"/>
    <property type="match status" value="1"/>
</dbReference>